<accession>T1KY00</accession>
<dbReference type="HOGENOM" id="CLU_1404109_0_0_1"/>
<keyword evidence="1" id="KW-0472">Membrane</keyword>
<feature type="transmembrane region" description="Helical" evidence="1">
    <location>
        <begin position="49"/>
        <end position="67"/>
    </location>
</feature>
<reference evidence="2" key="2">
    <citation type="submission" date="2015-06" db="UniProtKB">
        <authorList>
            <consortium name="EnsemblMetazoa"/>
        </authorList>
    </citation>
    <scope>IDENTIFICATION</scope>
</reference>
<dbReference type="EnsemblMetazoa" id="tetur26g01970.1">
    <property type="protein sequence ID" value="tetur26g01970.1"/>
    <property type="gene ID" value="tetur26g01970"/>
</dbReference>
<feature type="transmembrane region" description="Helical" evidence="1">
    <location>
        <begin position="109"/>
        <end position="129"/>
    </location>
</feature>
<evidence type="ECO:0000256" key="1">
    <source>
        <dbReference type="SAM" id="Phobius"/>
    </source>
</evidence>
<feature type="transmembrane region" description="Helical" evidence="1">
    <location>
        <begin position="74"/>
        <end position="97"/>
    </location>
</feature>
<dbReference type="EMBL" id="CAEY01000697">
    <property type="status" value="NOT_ANNOTATED_CDS"/>
    <property type="molecule type" value="Genomic_DNA"/>
</dbReference>
<protein>
    <submittedName>
        <fullName evidence="2">Uncharacterized protein</fullName>
    </submittedName>
</protein>
<name>T1KY00_TETUR</name>
<dbReference type="Proteomes" id="UP000015104">
    <property type="component" value="Unassembled WGS sequence"/>
</dbReference>
<keyword evidence="1" id="KW-0812">Transmembrane</keyword>
<evidence type="ECO:0000313" key="3">
    <source>
        <dbReference type="Proteomes" id="UP000015104"/>
    </source>
</evidence>
<reference evidence="3" key="1">
    <citation type="submission" date="2011-08" db="EMBL/GenBank/DDBJ databases">
        <authorList>
            <person name="Rombauts S."/>
        </authorList>
    </citation>
    <scope>NUCLEOTIDE SEQUENCE</scope>
    <source>
        <strain evidence="3">London</strain>
    </source>
</reference>
<feature type="transmembrane region" description="Helical" evidence="1">
    <location>
        <begin position="12"/>
        <end position="37"/>
    </location>
</feature>
<organism evidence="2 3">
    <name type="scientific">Tetranychus urticae</name>
    <name type="common">Two-spotted spider mite</name>
    <dbReference type="NCBI Taxonomy" id="32264"/>
    <lineage>
        <taxon>Eukaryota</taxon>
        <taxon>Metazoa</taxon>
        <taxon>Ecdysozoa</taxon>
        <taxon>Arthropoda</taxon>
        <taxon>Chelicerata</taxon>
        <taxon>Arachnida</taxon>
        <taxon>Acari</taxon>
        <taxon>Acariformes</taxon>
        <taxon>Trombidiformes</taxon>
        <taxon>Prostigmata</taxon>
        <taxon>Eleutherengona</taxon>
        <taxon>Raphignathae</taxon>
        <taxon>Tetranychoidea</taxon>
        <taxon>Tetranychidae</taxon>
        <taxon>Tetranychus</taxon>
    </lineage>
</organism>
<sequence length="194" mass="21176">MAEKSKIFCCTKYTLMACNAFGIMLGIFVVLFGMSYPEERFPGGYRGKTTAAISIVMIFFTLIGYCGAHHQKAYFLIIYSIIIVLFVVSNVATFFVLPEHSLFNLEGKTFWILTMVLGCVLAFACLFAYQVRTRSNSSSTTTTTTTTTGLGQFTLPNGGAIIVKTNGPPNSANSTSSATSFISVPRFTPIQPPY</sequence>
<keyword evidence="3" id="KW-1185">Reference proteome</keyword>
<evidence type="ECO:0000313" key="2">
    <source>
        <dbReference type="EnsemblMetazoa" id="tetur26g01970.1"/>
    </source>
</evidence>
<proteinExistence type="predicted"/>
<keyword evidence="1" id="KW-1133">Transmembrane helix</keyword>
<dbReference type="AlphaFoldDB" id="T1KY00"/>